<gene>
    <name evidence="2" type="ORF">AAJ76_1040004472</name>
</gene>
<accession>A0A0F9W913</accession>
<sequence length="127" mass="13899">MFIIFLLKNYGCILKENNEMAIVEVHHSNGSLDNSNDVNTKPSTSKESCGITIDKQANSNNVGTVEEDNKNKRENITGELDLDLCDSYSTEESPVSVVKSIFIFILVLCCVLVPVSLVVAFTKPASV</sequence>
<evidence type="ECO:0000313" key="3">
    <source>
        <dbReference type="Proteomes" id="UP000034350"/>
    </source>
</evidence>
<dbReference type="GeneID" id="36318593"/>
<keyword evidence="1" id="KW-0812">Transmembrane</keyword>
<proteinExistence type="predicted"/>
<dbReference type="Proteomes" id="UP000034350">
    <property type="component" value="Unassembled WGS sequence"/>
</dbReference>
<comment type="caution">
    <text evidence="2">The sequence shown here is derived from an EMBL/GenBank/DDBJ whole genome shotgun (WGS) entry which is preliminary data.</text>
</comment>
<dbReference type="VEuPathDB" id="MicrosporidiaDB:G9O61_00g014350"/>
<organism evidence="2 3">
    <name type="scientific">Vairimorpha ceranae</name>
    <dbReference type="NCBI Taxonomy" id="40302"/>
    <lineage>
        <taxon>Eukaryota</taxon>
        <taxon>Fungi</taxon>
        <taxon>Fungi incertae sedis</taxon>
        <taxon>Microsporidia</taxon>
        <taxon>Nosematidae</taxon>
        <taxon>Vairimorpha</taxon>
    </lineage>
</organism>
<dbReference type="VEuPathDB" id="MicrosporidiaDB:NCER_101047"/>
<dbReference type="RefSeq" id="XP_024329928.1">
    <property type="nucleotide sequence ID" value="XM_024473696.1"/>
</dbReference>
<keyword evidence="1" id="KW-1133">Transmembrane helix</keyword>
<reference evidence="2 3" key="1">
    <citation type="journal article" date="2015" name="Environ. Microbiol.">
        <title>Genome analyses suggest the presence of polyploidy and recent human-driven expansions in eight global populations of the honeybee pathogen Nosema ceranae.</title>
        <authorList>
            <person name="Pelin A."/>
            <person name="Selman M."/>
            <person name="Aris-Brosou S."/>
            <person name="Farinelli L."/>
            <person name="Corradi N."/>
        </authorList>
    </citation>
    <scope>NUCLEOTIDE SEQUENCE [LARGE SCALE GENOMIC DNA]</scope>
    <source>
        <strain evidence="2 3">PA08 1199</strain>
    </source>
</reference>
<dbReference type="EMBL" id="JPQZ01000104">
    <property type="protein sequence ID" value="KKO74186.1"/>
    <property type="molecule type" value="Genomic_DNA"/>
</dbReference>
<keyword evidence="3" id="KW-1185">Reference proteome</keyword>
<feature type="transmembrane region" description="Helical" evidence="1">
    <location>
        <begin position="101"/>
        <end position="121"/>
    </location>
</feature>
<protein>
    <submittedName>
        <fullName evidence="2">Uncharacterized protein</fullName>
    </submittedName>
</protein>
<dbReference type="VEuPathDB" id="MicrosporidiaDB:AAJ76_1040004472"/>
<evidence type="ECO:0000313" key="2">
    <source>
        <dbReference type="EMBL" id="KKO74186.1"/>
    </source>
</evidence>
<name>A0A0F9W913_9MICR</name>
<keyword evidence="1" id="KW-0472">Membrane</keyword>
<dbReference type="AlphaFoldDB" id="A0A0F9W913"/>
<evidence type="ECO:0000256" key="1">
    <source>
        <dbReference type="SAM" id="Phobius"/>
    </source>
</evidence>